<evidence type="ECO:0000256" key="1">
    <source>
        <dbReference type="SAM" id="MobiDB-lite"/>
    </source>
</evidence>
<feature type="region of interest" description="Disordered" evidence="1">
    <location>
        <begin position="217"/>
        <end position="267"/>
    </location>
</feature>
<dbReference type="EMBL" id="BLXT01003538">
    <property type="protein sequence ID" value="GFO01679.1"/>
    <property type="molecule type" value="Genomic_DNA"/>
</dbReference>
<sequence length="267" mass="28407">MPFFELSKVTASYPTLCEVTYDLEKRCVCDVHEKSVAGAVSRDLPATWTRSVNHVTGSAQASCTCAGHETVSLYSGPSSFYDMLKNYYWDNSYNQGGSPRQTPLPVRPNTTLTIYTSQPHCAAAGADNVGGSAPGFGHSYYSRRAAAAAVANNLNSERDSFLPSLFRGGVDTVGGGGTGEQMMGGEAGGGGGGGGGGREERSRKAKLRWVDALNTWIPEKKYDDANDDDNIADSNNVSDDDDDNNESNNYEGGDHDDGNIDDGDDDN</sequence>
<evidence type="ECO:0000313" key="3">
    <source>
        <dbReference type="Proteomes" id="UP000735302"/>
    </source>
</evidence>
<feature type="region of interest" description="Disordered" evidence="1">
    <location>
        <begin position="174"/>
        <end position="205"/>
    </location>
</feature>
<protein>
    <submittedName>
        <fullName evidence="2">Uncharacterized protein</fullName>
    </submittedName>
</protein>
<evidence type="ECO:0000313" key="2">
    <source>
        <dbReference type="EMBL" id="GFO01679.1"/>
    </source>
</evidence>
<accession>A0AAV4A612</accession>
<keyword evidence="3" id="KW-1185">Reference proteome</keyword>
<organism evidence="2 3">
    <name type="scientific">Plakobranchus ocellatus</name>
    <dbReference type="NCBI Taxonomy" id="259542"/>
    <lineage>
        <taxon>Eukaryota</taxon>
        <taxon>Metazoa</taxon>
        <taxon>Spiralia</taxon>
        <taxon>Lophotrochozoa</taxon>
        <taxon>Mollusca</taxon>
        <taxon>Gastropoda</taxon>
        <taxon>Heterobranchia</taxon>
        <taxon>Euthyneura</taxon>
        <taxon>Panpulmonata</taxon>
        <taxon>Sacoglossa</taxon>
        <taxon>Placobranchoidea</taxon>
        <taxon>Plakobranchidae</taxon>
        <taxon>Plakobranchus</taxon>
    </lineage>
</organism>
<dbReference type="Proteomes" id="UP000735302">
    <property type="component" value="Unassembled WGS sequence"/>
</dbReference>
<feature type="compositionally biased region" description="Gly residues" evidence="1">
    <location>
        <begin position="185"/>
        <end position="196"/>
    </location>
</feature>
<gene>
    <name evidence="2" type="ORF">PoB_002818400</name>
</gene>
<reference evidence="2 3" key="1">
    <citation type="journal article" date="2021" name="Elife">
        <title>Chloroplast acquisition without the gene transfer in kleptoplastic sea slugs, Plakobranchus ocellatus.</title>
        <authorList>
            <person name="Maeda T."/>
            <person name="Takahashi S."/>
            <person name="Yoshida T."/>
            <person name="Shimamura S."/>
            <person name="Takaki Y."/>
            <person name="Nagai Y."/>
            <person name="Toyoda A."/>
            <person name="Suzuki Y."/>
            <person name="Arimoto A."/>
            <person name="Ishii H."/>
            <person name="Satoh N."/>
            <person name="Nishiyama T."/>
            <person name="Hasebe M."/>
            <person name="Maruyama T."/>
            <person name="Minagawa J."/>
            <person name="Obokata J."/>
            <person name="Shigenobu S."/>
        </authorList>
    </citation>
    <scope>NUCLEOTIDE SEQUENCE [LARGE SCALE GENOMIC DNA]</scope>
</reference>
<comment type="caution">
    <text evidence="2">The sequence shown here is derived from an EMBL/GenBank/DDBJ whole genome shotgun (WGS) entry which is preliminary data.</text>
</comment>
<proteinExistence type="predicted"/>
<dbReference type="AlphaFoldDB" id="A0AAV4A612"/>
<name>A0AAV4A612_9GAST</name>